<name>A0A8J7MP70_9RHOB</name>
<evidence type="ECO:0008006" key="3">
    <source>
        <dbReference type="Google" id="ProtNLM"/>
    </source>
</evidence>
<dbReference type="Proteomes" id="UP000619033">
    <property type="component" value="Unassembled WGS sequence"/>
</dbReference>
<dbReference type="EMBL" id="JAESVP010000001">
    <property type="protein sequence ID" value="MBL4926932.1"/>
    <property type="molecule type" value="Genomic_DNA"/>
</dbReference>
<sequence length="49" mass="5426">MRLLITSRLPDTVLAAASARFDATLRDRTAPLFPDELRGFDLQLPTLVA</sequence>
<proteinExistence type="predicted"/>
<dbReference type="RefSeq" id="WP_202657852.1">
    <property type="nucleotide sequence ID" value="NZ_JAESVP010000001.1"/>
</dbReference>
<protein>
    <recommendedName>
        <fullName evidence="3">D-glycerate dehydrogenase</fullName>
    </recommendedName>
</protein>
<evidence type="ECO:0000313" key="1">
    <source>
        <dbReference type="EMBL" id="MBL4926932.1"/>
    </source>
</evidence>
<keyword evidence="2" id="KW-1185">Reference proteome</keyword>
<gene>
    <name evidence="1" type="ORF">JI744_02325</name>
</gene>
<organism evidence="1 2">
    <name type="scientific">Fuscibacter oryzae</name>
    <dbReference type="NCBI Taxonomy" id="2803939"/>
    <lineage>
        <taxon>Bacteria</taxon>
        <taxon>Pseudomonadati</taxon>
        <taxon>Pseudomonadota</taxon>
        <taxon>Alphaproteobacteria</taxon>
        <taxon>Rhodobacterales</taxon>
        <taxon>Paracoccaceae</taxon>
        <taxon>Fuscibacter</taxon>
    </lineage>
</organism>
<comment type="caution">
    <text evidence="1">The sequence shown here is derived from an EMBL/GenBank/DDBJ whole genome shotgun (WGS) entry which is preliminary data.</text>
</comment>
<reference evidence="1" key="1">
    <citation type="submission" date="2021-01" db="EMBL/GenBank/DDBJ databases">
        <title>Genome seq and assembly of Tabrizicola sp. KVB23.</title>
        <authorList>
            <person name="Chhetri G."/>
        </authorList>
    </citation>
    <scope>NUCLEOTIDE SEQUENCE</scope>
    <source>
        <strain evidence="1">KVB23</strain>
    </source>
</reference>
<dbReference type="AlphaFoldDB" id="A0A8J7MP70"/>
<evidence type="ECO:0000313" key="2">
    <source>
        <dbReference type="Proteomes" id="UP000619033"/>
    </source>
</evidence>
<accession>A0A8J7MP70</accession>